<evidence type="ECO:0000259" key="9">
    <source>
        <dbReference type="PROSITE" id="PS50893"/>
    </source>
</evidence>
<dbReference type="SMART" id="SM00382">
    <property type="entry name" value="AAA"/>
    <property type="match status" value="1"/>
</dbReference>
<feature type="compositionally biased region" description="Polar residues" evidence="7">
    <location>
        <begin position="127"/>
        <end position="151"/>
    </location>
</feature>
<keyword evidence="5 8" id="KW-1133">Transmembrane helix</keyword>
<organism evidence="11 12">
    <name type="scientific">Nocardiopsis suaedae</name>
    <dbReference type="NCBI Taxonomy" id="3018444"/>
    <lineage>
        <taxon>Bacteria</taxon>
        <taxon>Bacillati</taxon>
        <taxon>Actinomycetota</taxon>
        <taxon>Actinomycetes</taxon>
        <taxon>Streptosporangiales</taxon>
        <taxon>Nocardiopsidaceae</taxon>
        <taxon>Nocardiopsis</taxon>
    </lineage>
</organism>
<proteinExistence type="predicted"/>
<dbReference type="InterPro" id="IPR027417">
    <property type="entry name" value="P-loop_NTPase"/>
</dbReference>
<keyword evidence="2 8" id="KW-0812">Transmembrane</keyword>
<dbReference type="PANTHER" id="PTHR24221:SF654">
    <property type="entry name" value="ATP-BINDING CASSETTE SUB-FAMILY B MEMBER 6"/>
    <property type="match status" value="1"/>
</dbReference>
<dbReference type="InterPro" id="IPR003593">
    <property type="entry name" value="AAA+_ATPase"/>
</dbReference>
<evidence type="ECO:0000256" key="2">
    <source>
        <dbReference type="ARBA" id="ARBA00022692"/>
    </source>
</evidence>
<comment type="subcellular location">
    <subcellularLocation>
        <location evidence="1">Cell membrane</location>
        <topology evidence="1">Multi-pass membrane protein</topology>
    </subcellularLocation>
</comment>
<feature type="region of interest" description="Disordered" evidence="7">
    <location>
        <begin position="124"/>
        <end position="161"/>
    </location>
</feature>
<evidence type="ECO:0000313" key="12">
    <source>
        <dbReference type="Proteomes" id="UP001165685"/>
    </source>
</evidence>
<feature type="transmembrane region" description="Helical" evidence="8">
    <location>
        <begin position="213"/>
        <end position="231"/>
    </location>
</feature>
<dbReference type="Gene3D" id="1.20.1560.10">
    <property type="entry name" value="ABC transporter type 1, transmembrane domain"/>
    <property type="match status" value="1"/>
</dbReference>
<evidence type="ECO:0000256" key="5">
    <source>
        <dbReference type="ARBA" id="ARBA00022989"/>
    </source>
</evidence>
<evidence type="ECO:0000313" key="11">
    <source>
        <dbReference type="EMBL" id="MDA2808521.1"/>
    </source>
</evidence>
<feature type="domain" description="ABC transporter" evidence="9">
    <location>
        <begin position="390"/>
        <end position="637"/>
    </location>
</feature>
<keyword evidence="12" id="KW-1185">Reference proteome</keyword>
<dbReference type="SUPFAM" id="SSF90123">
    <property type="entry name" value="ABC transporter transmembrane region"/>
    <property type="match status" value="1"/>
</dbReference>
<evidence type="ECO:0000256" key="6">
    <source>
        <dbReference type="ARBA" id="ARBA00023136"/>
    </source>
</evidence>
<gene>
    <name evidence="11" type="primary">cydC</name>
    <name evidence="11" type="ORF">O4U47_28695</name>
</gene>
<keyword evidence="6 8" id="KW-0472">Membrane</keyword>
<evidence type="ECO:0000256" key="8">
    <source>
        <dbReference type="SAM" id="Phobius"/>
    </source>
</evidence>
<sequence>MSAADVSPPAAEGADAPGRGRDPLVRMVLLAWPRGSRFALGVLLGSVATGSAVALLGIAAWLLAKAAEHPPITALSVAIVATRALGVTRGVARYLERLVTHDAAFRTLADVRVKVYERLARTEARPSPTTTLNRGASHRSTGSSPTTTLNRGASRRSMGPLRSGDLVSRLVSDTESTQDLLLRGLTPPLVAVVAGGVTTAVCTALLVPGGLVLAAGLLLTGLAVPLIAARLGRAPGERQAEARGRLSTSLVDALHGAPDLVAYGAMERAVHRVEEADAELTRLARRDAGLLGFGAGATALVTGLTVWASLLLGVAAVDDGSLHPVPLAVLVLTTLAAFEIVQPLPAVAARLGALRAGGARLFDVLDTPAMVEPPADPAALPDPPPADLGVRGLKVRYGPEEPWALRGIDLEVPTGAKVAVLGPSGAGKSTLAEVLLRFRDPDAGTVELGGADLLGYDRDDARRAIGGVPQDPHVFASTLRENLRLALPETDADEGGDTDTHGGDERLWEALERTRLADEVRAMPHGLDTEVGVHGTRLSGGMRSRLAMARAVLAAPRILVLDEPTAHLDPDTRDAVMADVLDAADAEGFSTLLITHDLAGLERMDRVYVLSEGRVLQEGTPQELADQEGWYRDALRLGH</sequence>
<dbReference type="NCBIfam" id="TIGR02868">
    <property type="entry name" value="CydC"/>
    <property type="match status" value="1"/>
</dbReference>
<evidence type="ECO:0000256" key="3">
    <source>
        <dbReference type="ARBA" id="ARBA00022741"/>
    </source>
</evidence>
<feature type="transmembrane region" description="Helical" evidence="8">
    <location>
        <begin position="189"/>
        <end position="207"/>
    </location>
</feature>
<dbReference type="InterPro" id="IPR039421">
    <property type="entry name" value="Type_1_exporter"/>
</dbReference>
<dbReference type="Proteomes" id="UP001165685">
    <property type="component" value="Unassembled WGS sequence"/>
</dbReference>
<evidence type="ECO:0000256" key="1">
    <source>
        <dbReference type="ARBA" id="ARBA00004651"/>
    </source>
</evidence>
<dbReference type="Pfam" id="PF00664">
    <property type="entry name" value="ABC_membrane"/>
    <property type="match status" value="1"/>
</dbReference>
<dbReference type="Pfam" id="PF00005">
    <property type="entry name" value="ABC_tran"/>
    <property type="match status" value="1"/>
</dbReference>
<dbReference type="RefSeq" id="WP_270681110.1">
    <property type="nucleotide sequence ID" value="NZ_JAQFWP010000088.1"/>
</dbReference>
<accession>A0ABT4TVT7</accession>
<dbReference type="InterPro" id="IPR011527">
    <property type="entry name" value="ABC1_TM_dom"/>
</dbReference>
<comment type="caution">
    <text evidence="11">The sequence shown here is derived from an EMBL/GenBank/DDBJ whole genome shotgun (WGS) entry which is preliminary data.</text>
</comment>
<dbReference type="InterPro" id="IPR014223">
    <property type="entry name" value="ABC_CydC/D"/>
</dbReference>
<feature type="transmembrane region" description="Helical" evidence="8">
    <location>
        <begin position="290"/>
        <end position="316"/>
    </location>
</feature>
<keyword evidence="3" id="KW-0547">Nucleotide-binding</keyword>
<keyword evidence="4" id="KW-0067">ATP-binding</keyword>
<feature type="transmembrane region" description="Helical" evidence="8">
    <location>
        <begin position="38"/>
        <end position="63"/>
    </location>
</feature>
<dbReference type="PROSITE" id="PS50893">
    <property type="entry name" value="ABC_TRANSPORTER_2"/>
    <property type="match status" value="1"/>
</dbReference>
<evidence type="ECO:0000256" key="4">
    <source>
        <dbReference type="ARBA" id="ARBA00022840"/>
    </source>
</evidence>
<dbReference type="SUPFAM" id="SSF52540">
    <property type="entry name" value="P-loop containing nucleoside triphosphate hydrolases"/>
    <property type="match status" value="1"/>
</dbReference>
<evidence type="ECO:0000256" key="7">
    <source>
        <dbReference type="SAM" id="MobiDB-lite"/>
    </source>
</evidence>
<feature type="domain" description="ABC transmembrane type-1" evidence="10">
    <location>
        <begin position="39"/>
        <end position="356"/>
    </location>
</feature>
<evidence type="ECO:0000259" key="10">
    <source>
        <dbReference type="PROSITE" id="PS50929"/>
    </source>
</evidence>
<dbReference type="InterPro" id="IPR003439">
    <property type="entry name" value="ABC_transporter-like_ATP-bd"/>
</dbReference>
<dbReference type="EMBL" id="JAQFWP010000088">
    <property type="protein sequence ID" value="MDA2808521.1"/>
    <property type="molecule type" value="Genomic_DNA"/>
</dbReference>
<dbReference type="InterPro" id="IPR036640">
    <property type="entry name" value="ABC1_TM_sf"/>
</dbReference>
<feature type="transmembrane region" description="Helical" evidence="8">
    <location>
        <begin position="322"/>
        <end position="341"/>
    </location>
</feature>
<dbReference type="InterPro" id="IPR017871">
    <property type="entry name" value="ABC_transporter-like_CS"/>
</dbReference>
<reference evidence="11" key="1">
    <citation type="submission" date="2023-01" db="EMBL/GenBank/DDBJ databases">
        <title>Draft genome sequence of Nocardiopsis sp. LSu2-4 isolated from halophytes.</title>
        <authorList>
            <person name="Duangmal K."/>
            <person name="Chantavorakit T."/>
        </authorList>
    </citation>
    <scope>NUCLEOTIDE SEQUENCE</scope>
    <source>
        <strain evidence="11">LSu2-4</strain>
    </source>
</reference>
<dbReference type="PROSITE" id="PS00211">
    <property type="entry name" value="ABC_TRANSPORTER_1"/>
    <property type="match status" value="1"/>
</dbReference>
<protein>
    <submittedName>
        <fullName evidence="11">Thiol reductant ABC exporter subunit CydC</fullName>
    </submittedName>
</protein>
<dbReference type="Gene3D" id="3.40.50.300">
    <property type="entry name" value="P-loop containing nucleotide triphosphate hydrolases"/>
    <property type="match status" value="1"/>
</dbReference>
<dbReference type="PANTHER" id="PTHR24221">
    <property type="entry name" value="ATP-BINDING CASSETTE SUB-FAMILY B"/>
    <property type="match status" value="1"/>
</dbReference>
<dbReference type="PROSITE" id="PS50929">
    <property type="entry name" value="ABC_TM1F"/>
    <property type="match status" value="1"/>
</dbReference>
<name>A0ABT4TVT7_9ACTN</name>